<evidence type="ECO:0000256" key="1">
    <source>
        <dbReference type="ARBA" id="ARBA00004496"/>
    </source>
</evidence>
<gene>
    <name evidence="21" type="ORF">KFL_000570270</name>
</gene>
<dbReference type="EMBL" id="DF237006">
    <property type="protein sequence ID" value="GAQ80580.1"/>
    <property type="molecule type" value="Genomic_DNA"/>
</dbReference>
<keyword evidence="22" id="KW-1185">Reference proteome</keyword>
<dbReference type="PANTHER" id="PTHR43290">
    <property type="entry name" value="MEVALONATE KINASE"/>
    <property type="match status" value="1"/>
</dbReference>
<comment type="subcellular location">
    <subcellularLocation>
        <location evidence="1">Cytoplasm</location>
    </subcellularLocation>
</comment>
<dbReference type="GO" id="GO:0005829">
    <property type="term" value="C:cytosol"/>
    <property type="evidence" value="ECO:0000318"/>
    <property type="project" value="GO_Central"/>
</dbReference>
<dbReference type="PANTHER" id="PTHR43290:SF2">
    <property type="entry name" value="MEVALONATE KINASE"/>
    <property type="match status" value="1"/>
</dbReference>
<evidence type="ECO:0000256" key="15">
    <source>
        <dbReference type="ARBA" id="ARBA00023166"/>
    </source>
</evidence>
<feature type="domain" description="GHMP kinase N-terminal" evidence="19">
    <location>
        <begin position="123"/>
        <end position="175"/>
    </location>
</feature>
<feature type="compositionally biased region" description="Basic and acidic residues" evidence="18">
    <location>
        <begin position="232"/>
        <end position="242"/>
    </location>
</feature>
<dbReference type="Pfam" id="PF08544">
    <property type="entry name" value="GHMP_kinases_C"/>
    <property type="match status" value="1"/>
</dbReference>
<dbReference type="OMA" id="LMDFNHG"/>
<evidence type="ECO:0000256" key="12">
    <source>
        <dbReference type="ARBA" id="ARBA00022955"/>
    </source>
</evidence>
<keyword evidence="9 21" id="KW-0418">Kinase</keyword>
<evidence type="ECO:0000256" key="13">
    <source>
        <dbReference type="ARBA" id="ARBA00023011"/>
    </source>
</evidence>
<dbReference type="Gene3D" id="3.30.230.10">
    <property type="match status" value="2"/>
</dbReference>
<dbReference type="Pfam" id="PF00288">
    <property type="entry name" value="GHMP_kinases_N"/>
    <property type="match status" value="1"/>
</dbReference>
<dbReference type="InterPro" id="IPR020568">
    <property type="entry name" value="Ribosomal_Su5_D2-typ_SF"/>
</dbReference>
<dbReference type="STRING" id="105231.A0A0U9HID5"/>
<evidence type="ECO:0000256" key="3">
    <source>
        <dbReference type="ARBA" id="ARBA00012103"/>
    </source>
</evidence>
<sequence>MAVFSASAPGKVILFGEHAVVHGASCIAASIDLRTSVSVHLQDAGGQDASGPSDSGGSTDAVTLALPGMGLEWRWQLEELRPYWQSSDGPAPIQHVTEATEELTTRLRDLAKTAIAPDASSSLVAGAAAFLFLHINILGLRSSRTVLQSELPMGAGLGSSAAFCASLVGALLAAVSAPGFSELDPISTILSSQAAKLPMQGLEAAKTESRTRQAASVDRITEAGCLVCRDRPAQDSHHERGDLQSVSNGAHEEERVQDGSSQDPHRKTAPLKVPLEKPSQQAHPEPGKPDSAFHSETPAAGMTLGTRPVEQRASEGNDRLEGMELANAWAFQAERIIHGRPSGVDNTVSCFGGAICFKKGVITRLPPMVSLRMLLTNTNVGRDTKALVAGVGQRAARLQAVYEPLFAAIDEMSQAFLRASASPAGDPANLQTLVEELVDLNQAILRGIGVSHAKIEEIIAVTERRSLHSKLTGAGGGGCVLTLLRDTDETVLQELITELEGKGFTCFLVSVGGPGLQLRTV</sequence>
<keyword evidence="15" id="KW-1207">Sterol metabolism</keyword>
<dbReference type="GO" id="GO:0005524">
    <property type="term" value="F:ATP binding"/>
    <property type="evidence" value="ECO:0007669"/>
    <property type="project" value="UniProtKB-KW"/>
</dbReference>
<keyword evidence="4" id="KW-0963">Cytoplasm</keyword>
<comment type="pathway">
    <text evidence="17">Isoprenoid biosynthesis; isopentenyl diphosphate biosynthesis via mevalonate pathway; isopentenyl diphosphate from (R)-mevalonate: step 1/3.</text>
</comment>
<keyword evidence="8" id="KW-0547">Nucleotide-binding</keyword>
<comment type="similarity">
    <text evidence="2">Belongs to the GHMP kinase family. Mevalonate kinase subfamily.</text>
</comment>
<dbReference type="GO" id="GO:0046872">
    <property type="term" value="F:metal ion binding"/>
    <property type="evidence" value="ECO:0007669"/>
    <property type="project" value="UniProtKB-KW"/>
</dbReference>
<evidence type="ECO:0000256" key="7">
    <source>
        <dbReference type="ARBA" id="ARBA00022723"/>
    </source>
</evidence>
<dbReference type="InterPro" id="IPR006205">
    <property type="entry name" value="Mev_gal_kin"/>
</dbReference>
<evidence type="ECO:0000256" key="2">
    <source>
        <dbReference type="ARBA" id="ARBA00006495"/>
    </source>
</evidence>
<feature type="domain" description="GHMP kinase C-terminal" evidence="20">
    <location>
        <begin position="433"/>
        <end position="495"/>
    </location>
</feature>
<evidence type="ECO:0000256" key="5">
    <source>
        <dbReference type="ARBA" id="ARBA00022516"/>
    </source>
</evidence>
<dbReference type="InterPro" id="IPR006204">
    <property type="entry name" value="GHMP_kinase_N_dom"/>
</dbReference>
<evidence type="ECO:0000313" key="22">
    <source>
        <dbReference type="Proteomes" id="UP000054558"/>
    </source>
</evidence>
<dbReference type="OrthoDB" id="1652964at2759"/>
<evidence type="ECO:0000256" key="4">
    <source>
        <dbReference type="ARBA" id="ARBA00022490"/>
    </source>
</evidence>
<evidence type="ECO:0000259" key="19">
    <source>
        <dbReference type="Pfam" id="PF00288"/>
    </source>
</evidence>
<dbReference type="UniPathway" id="UPA00057">
    <property type="reaction ID" value="UER00098"/>
</dbReference>
<dbReference type="InterPro" id="IPR013750">
    <property type="entry name" value="GHMP_kinase_C_dom"/>
</dbReference>
<dbReference type="SUPFAM" id="SSF54211">
    <property type="entry name" value="Ribosomal protein S5 domain 2-like"/>
    <property type="match status" value="2"/>
</dbReference>
<dbReference type="InterPro" id="IPR014721">
    <property type="entry name" value="Ribsml_uS5_D2-typ_fold_subgr"/>
</dbReference>
<organism evidence="21 22">
    <name type="scientific">Klebsormidium nitens</name>
    <name type="common">Green alga</name>
    <name type="synonym">Ulothrix nitens</name>
    <dbReference type="NCBI Taxonomy" id="105231"/>
    <lineage>
        <taxon>Eukaryota</taxon>
        <taxon>Viridiplantae</taxon>
        <taxon>Streptophyta</taxon>
        <taxon>Klebsormidiophyceae</taxon>
        <taxon>Klebsormidiales</taxon>
        <taxon>Klebsormidiaceae</taxon>
        <taxon>Klebsormidium</taxon>
    </lineage>
</organism>
<keyword evidence="12" id="KW-0752">Steroid biosynthesis</keyword>
<keyword evidence="11" id="KW-0460">Magnesium</keyword>
<feature type="region of interest" description="Disordered" evidence="18">
    <location>
        <begin position="232"/>
        <end position="301"/>
    </location>
</feature>
<dbReference type="Gene3D" id="3.30.70.890">
    <property type="entry name" value="GHMP kinase, C-terminal domain"/>
    <property type="match status" value="1"/>
</dbReference>
<dbReference type="FunFam" id="3.30.70.890:FF:000003">
    <property type="entry name" value="Mevalonate kinase"/>
    <property type="match status" value="1"/>
</dbReference>
<name>A0A0U9HID5_KLENI</name>
<evidence type="ECO:0000256" key="17">
    <source>
        <dbReference type="ARBA" id="ARBA00029438"/>
    </source>
</evidence>
<accession>A0A0U9HID5</accession>
<keyword evidence="14" id="KW-0443">Lipid metabolism</keyword>
<evidence type="ECO:0000256" key="10">
    <source>
        <dbReference type="ARBA" id="ARBA00022840"/>
    </source>
</evidence>
<evidence type="ECO:0000256" key="18">
    <source>
        <dbReference type="SAM" id="MobiDB-lite"/>
    </source>
</evidence>
<keyword evidence="13" id="KW-0756">Sterol biosynthesis</keyword>
<keyword evidence="7" id="KW-0479">Metal-binding</keyword>
<dbReference type="GO" id="GO:0019287">
    <property type="term" value="P:isopentenyl diphosphate biosynthetic process, mevalonate pathway"/>
    <property type="evidence" value="ECO:0000318"/>
    <property type="project" value="GO_Central"/>
</dbReference>
<dbReference type="GO" id="GO:0016126">
    <property type="term" value="P:sterol biosynthetic process"/>
    <property type="evidence" value="ECO:0007669"/>
    <property type="project" value="UniProtKB-KW"/>
</dbReference>
<evidence type="ECO:0000256" key="14">
    <source>
        <dbReference type="ARBA" id="ARBA00023098"/>
    </source>
</evidence>
<evidence type="ECO:0000313" key="21">
    <source>
        <dbReference type="EMBL" id="GAQ80580.1"/>
    </source>
</evidence>
<proteinExistence type="inferred from homology"/>
<reference evidence="21 22" key="1">
    <citation type="journal article" date="2014" name="Nat. Commun.">
        <title>Klebsormidium flaccidum genome reveals primary factors for plant terrestrial adaptation.</title>
        <authorList>
            <person name="Hori K."/>
            <person name="Maruyama F."/>
            <person name="Fujisawa T."/>
            <person name="Togashi T."/>
            <person name="Yamamoto N."/>
            <person name="Seo M."/>
            <person name="Sato S."/>
            <person name="Yamada T."/>
            <person name="Mori H."/>
            <person name="Tajima N."/>
            <person name="Moriyama T."/>
            <person name="Ikeuchi M."/>
            <person name="Watanabe M."/>
            <person name="Wada H."/>
            <person name="Kobayashi K."/>
            <person name="Saito M."/>
            <person name="Masuda T."/>
            <person name="Sasaki-Sekimoto Y."/>
            <person name="Mashiguchi K."/>
            <person name="Awai K."/>
            <person name="Shimojima M."/>
            <person name="Masuda S."/>
            <person name="Iwai M."/>
            <person name="Nobusawa T."/>
            <person name="Narise T."/>
            <person name="Kondo S."/>
            <person name="Saito H."/>
            <person name="Sato R."/>
            <person name="Murakawa M."/>
            <person name="Ihara Y."/>
            <person name="Oshima-Yamada Y."/>
            <person name="Ohtaka K."/>
            <person name="Satoh M."/>
            <person name="Sonobe K."/>
            <person name="Ishii M."/>
            <person name="Ohtani R."/>
            <person name="Kanamori-Sato M."/>
            <person name="Honoki R."/>
            <person name="Miyazaki D."/>
            <person name="Mochizuki H."/>
            <person name="Umetsu J."/>
            <person name="Higashi K."/>
            <person name="Shibata D."/>
            <person name="Kamiya Y."/>
            <person name="Sato N."/>
            <person name="Nakamura Y."/>
            <person name="Tabata S."/>
            <person name="Ida S."/>
            <person name="Kurokawa K."/>
            <person name="Ohta H."/>
        </authorList>
    </citation>
    <scope>NUCLEOTIDE SEQUENCE [LARGE SCALE GENOMIC DNA]</scope>
    <source>
        <strain evidence="21 22">NIES-2285</strain>
    </source>
</reference>
<dbReference type="SUPFAM" id="SSF55060">
    <property type="entry name" value="GHMP Kinase, C-terminal domain"/>
    <property type="match status" value="1"/>
</dbReference>
<dbReference type="GO" id="GO:0004496">
    <property type="term" value="F:mevalonate kinase activity"/>
    <property type="evidence" value="ECO:0000318"/>
    <property type="project" value="GO_Central"/>
</dbReference>
<protein>
    <recommendedName>
        <fullName evidence="3">mevalonate kinase</fullName>
        <ecNumber evidence="3">2.7.1.36</ecNumber>
    </recommendedName>
</protein>
<dbReference type="PROSITE" id="PS00627">
    <property type="entry name" value="GHMP_KINASES_ATP"/>
    <property type="match status" value="1"/>
</dbReference>
<evidence type="ECO:0000256" key="6">
    <source>
        <dbReference type="ARBA" id="ARBA00022679"/>
    </source>
</evidence>
<dbReference type="EC" id="2.7.1.36" evidence="3"/>
<dbReference type="PRINTS" id="PR00959">
    <property type="entry name" value="MEVGALKINASE"/>
</dbReference>
<dbReference type="Proteomes" id="UP000054558">
    <property type="component" value="Unassembled WGS sequence"/>
</dbReference>
<keyword evidence="10" id="KW-0067">ATP-binding</keyword>
<evidence type="ECO:0000256" key="9">
    <source>
        <dbReference type="ARBA" id="ARBA00022777"/>
    </source>
</evidence>
<dbReference type="InterPro" id="IPR006203">
    <property type="entry name" value="GHMP_knse_ATP-bd_CS"/>
</dbReference>
<evidence type="ECO:0000256" key="8">
    <source>
        <dbReference type="ARBA" id="ARBA00022741"/>
    </source>
</evidence>
<keyword evidence="6" id="KW-0808">Transferase</keyword>
<dbReference type="AlphaFoldDB" id="A0A0U9HID5"/>
<evidence type="ECO:0000256" key="11">
    <source>
        <dbReference type="ARBA" id="ARBA00022842"/>
    </source>
</evidence>
<evidence type="ECO:0000256" key="16">
    <source>
        <dbReference type="ARBA" id="ARBA00023221"/>
    </source>
</evidence>
<dbReference type="InterPro" id="IPR036554">
    <property type="entry name" value="GHMP_kinase_C_sf"/>
</dbReference>
<keyword evidence="16" id="KW-0753">Steroid metabolism</keyword>
<evidence type="ECO:0000259" key="20">
    <source>
        <dbReference type="Pfam" id="PF08544"/>
    </source>
</evidence>
<keyword evidence="5" id="KW-0444">Lipid biosynthesis</keyword>